<dbReference type="PANTHER" id="PTHR33563">
    <property type="match status" value="1"/>
</dbReference>
<proteinExistence type="predicted"/>
<dbReference type="EMBL" id="VAHF01000003">
    <property type="protein sequence ID" value="TXG66159.1"/>
    <property type="molecule type" value="Genomic_DNA"/>
</dbReference>
<sequence>MNAISVCIKAEVESNDGTPDQEITNNYNINGTNTKIASLVEVLVPRPSPSSMNDDRNVVIVMDALREFSWQPLLWTLKHVHRSGCSVTLLGVMPWIPFAFSCKTWSNIWTWDLGDLSVLKGRNEFKSDPKYQKIRGIVELCERKGVVPYVKMAMGHPLKLVVLEKTTNLHASLVVLDRHMRKNKSFFKERIPSSVVMMNSEGGVDMIKIQSTINSCDSPTEQESPATPLSTQVIISKEWAQLIDCHKDHQGPAPADTATKSECTSHDSLFTRTKREWDNFSGKLKAM</sequence>
<reference evidence="2" key="1">
    <citation type="journal article" date="2019" name="Gigascience">
        <title>De novo genome assembly of the endangered Acer yangbiense, a plant species with extremely small populations endemic to Yunnan Province, China.</title>
        <authorList>
            <person name="Yang J."/>
            <person name="Wariss H.M."/>
            <person name="Tao L."/>
            <person name="Zhang R."/>
            <person name="Yun Q."/>
            <person name="Hollingsworth P."/>
            <person name="Dao Z."/>
            <person name="Luo G."/>
            <person name="Guo H."/>
            <person name="Ma Y."/>
            <person name="Sun W."/>
        </authorList>
    </citation>
    <scope>NUCLEOTIDE SEQUENCE [LARGE SCALE GENOMIC DNA]</scope>
    <source>
        <strain evidence="2">cv. Malutang</strain>
    </source>
</reference>
<dbReference type="GO" id="GO:0009073">
    <property type="term" value="P:aromatic amino acid family biosynthetic process"/>
    <property type="evidence" value="ECO:0007669"/>
    <property type="project" value="InterPro"/>
</dbReference>
<name>A0A5C7IBM2_9ROSI</name>
<dbReference type="InterPro" id="IPR002812">
    <property type="entry name" value="DHQS"/>
</dbReference>
<protein>
    <submittedName>
        <fullName evidence="1">Uncharacterized protein</fullName>
    </submittedName>
</protein>
<dbReference type="AlphaFoldDB" id="A0A5C7IBM2"/>
<dbReference type="GO" id="GO:0016491">
    <property type="term" value="F:oxidoreductase activity"/>
    <property type="evidence" value="ECO:0007669"/>
    <property type="project" value="InterPro"/>
</dbReference>
<gene>
    <name evidence="1" type="ORF">EZV62_007434</name>
</gene>
<dbReference type="OrthoDB" id="1928023at2759"/>
<dbReference type="GO" id="GO:0003856">
    <property type="term" value="F:3-dehydroquinate synthase activity"/>
    <property type="evidence" value="ECO:0007669"/>
    <property type="project" value="InterPro"/>
</dbReference>
<dbReference type="PANTHER" id="PTHR33563:SF7">
    <property type="entry name" value="USPA DOMAIN-CONTAINING PROTEIN"/>
    <property type="match status" value="1"/>
</dbReference>
<dbReference type="Proteomes" id="UP000323000">
    <property type="component" value="Chromosome 3"/>
</dbReference>
<evidence type="ECO:0000313" key="2">
    <source>
        <dbReference type="Proteomes" id="UP000323000"/>
    </source>
</evidence>
<comment type="caution">
    <text evidence="1">The sequence shown here is derived from an EMBL/GenBank/DDBJ whole genome shotgun (WGS) entry which is preliminary data.</text>
</comment>
<keyword evidence="2" id="KW-1185">Reference proteome</keyword>
<evidence type="ECO:0000313" key="1">
    <source>
        <dbReference type="EMBL" id="TXG66159.1"/>
    </source>
</evidence>
<organism evidence="1 2">
    <name type="scientific">Acer yangbiense</name>
    <dbReference type="NCBI Taxonomy" id="1000413"/>
    <lineage>
        <taxon>Eukaryota</taxon>
        <taxon>Viridiplantae</taxon>
        <taxon>Streptophyta</taxon>
        <taxon>Embryophyta</taxon>
        <taxon>Tracheophyta</taxon>
        <taxon>Spermatophyta</taxon>
        <taxon>Magnoliopsida</taxon>
        <taxon>eudicotyledons</taxon>
        <taxon>Gunneridae</taxon>
        <taxon>Pentapetalae</taxon>
        <taxon>rosids</taxon>
        <taxon>malvids</taxon>
        <taxon>Sapindales</taxon>
        <taxon>Sapindaceae</taxon>
        <taxon>Hippocastanoideae</taxon>
        <taxon>Acereae</taxon>
        <taxon>Acer</taxon>
    </lineage>
</organism>
<accession>A0A5C7IBM2</accession>